<gene>
    <name evidence="2" type="ORF">K452DRAFT_295621</name>
</gene>
<accession>A0A6A6BLZ0</accession>
<evidence type="ECO:0000313" key="2">
    <source>
        <dbReference type="EMBL" id="KAF2145066.1"/>
    </source>
</evidence>
<organism evidence="2 3">
    <name type="scientific">Aplosporella prunicola CBS 121167</name>
    <dbReference type="NCBI Taxonomy" id="1176127"/>
    <lineage>
        <taxon>Eukaryota</taxon>
        <taxon>Fungi</taxon>
        <taxon>Dikarya</taxon>
        <taxon>Ascomycota</taxon>
        <taxon>Pezizomycotina</taxon>
        <taxon>Dothideomycetes</taxon>
        <taxon>Dothideomycetes incertae sedis</taxon>
        <taxon>Botryosphaeriales</taxon>
        <taxon>Aplosporellaceae</taxon>
        <taxon>Aplosporella</taxon>
    </lineage>
</organism>
<dbReference type="EMBL" id="ML995478">
    <property type="protein sequence ID" value="KAF2145066.1"/>
    <property type="molecule type" value="Genomic_DNA"/>
</dbReference>
<keyword evidence="3" id="KW-1185">Reference proteome</keyword>
<feature type="compositionally biased region" description="Polar residues" evidence="1">
    <location>
        <begin position="122"/>
        <end position="142"/>
    </location>
</feature>
<reference evidence="2" key="1">
    <citation type="journal article" date="2020" name="Stud. Mycol.">
        <title>101 Dothideomycetes genomes: a test case for predicting lifestyles and emergence of pathogens.</title>
        <authorList>
            <person name="Haridas S."/>
            <person name="Albert R."/>
            <person name="Binder M."/>
            <person name="Bloem J."/>
            <person name="Labutti K."/>
            <person name="Salamov A."/>
            <person name="Andreopoulos B."/>
            <person name="Baker S."/>
            <person name="Barry K."/>
            <person name="Bills G."/>
            <person name="Bluhm B."/>
            <person name="Cannon C."/>
            <person name="Castanera R."/>
            <person name="Culley D."/>
            <person name="Daum C."/>
            <person name="Ezra D."/>
            <person name="Gonzalez J."/>
            <person name="Henrissat B."/>
            <person name="Kuo A."/>
            <person name="Liang C."/>
            <person name="Lipzen A."/>
            <person name="Lutzoni F."/>
            <person name="Magnuson J."/>
            <person name="Mondo S."/>
            <person name="Nolan M."/>
            <person name="Ohm R."/>
            <person name="Pangilinan J."/>
            <person name="Park H.-J."/>
            <person name="Ramirez L."/>
            <person name="Alfaro M."/>
            <person name="Sun H."/>
            <person name="Tritt A."/>
            <person name="Yoshinaga Y."/>
            <person name="Zwiers L.-H."/>
            <person name="Turgeon B."/>
            <person name="Goodwin S."/>
            <person name="Spatafora J."/>
            <person name="Crous P."/>
            <person name="Grigoriev I."/>
        </authorList>
    </citation>
    <scope>NUCLEOTIDE SEQUENCE</scope>
    <source>
        <strain evidence="2">CBS 121167</strain>
    </source>
</reference>
<dbReference type="Proteomes" id="UP000799438">
    <property type="component" value="Unassembled WGS sequence"/>
</dbReference>
<name>A0A6A6BLZ0_9PEZI</name>
<dbReference type="OrthoDB" id="5326237at2759"/>
<evidence type="ECO:0000256" key="1">
    <source>
        <dbReference type="SAM" id="MobiDB-lite"/>
    </source>
</evidence>
<sequence>MAAATNAVQEDQPWDEAQCVAALAALERLQDQLDEVRLVIPALVEPLKVPRDTPRELFLDFKQTAIGVSKRMQNFDRTWKAQETQSILAYARQRQKADPDLDQGRDVLRYGWLNDAVKENKVQSAPQDNEASKNANNGPADK</sequence>
<dbReference type="AlphaFoldDB" id="A0A6A6BLZ0"/>
<proteinExistence type="predicted"/>
<dbReference type="RefSeq" id="XP_033400778.1">
    <property type="nucleotide sequence ID" value="XM_033541834.1"/>
</dbReference>
<feature type="region of interest" description="Disordered" evidence="1">
    <location>
        <begin position="119"/>
        <end position="142"/>
    </location>
</feature>
<evidence type="ECO:0000313" key="3">
    <source>
        <dbReference type="Proteomes" id="UP000799438"/>
    </source>
</evidence>
<dbReference type="GeneID" id="54299331"/>
<protein>
    <submittedName>
        <fullName evidence="2">Uncharacterized protein</fullName>
    </submittedName>
</protein>